<dbReference type="STRING" id="71657.SAMN02982996_00004"/>
<dbReference type="Proteomes" id="UP000187280">
    <property type="component" value="Unassembled WGS sequence"/>
</dbReference>
<evidence type="ECO:0000313" key="1">
    <source>
        <dbReference type="EMBL" id="SDZ74040.1"/>
    </source>
</evidence>
<sequence length="55" mass="6169">MLFKIYMKGKEVLHHNLTTASLLKNKKDKESQDVMNGTIGCLKSKILAAYSNPCN</sequence>
<name>A0A1H3VH26_9GAMM</name>
<reference evidence="1 2" key="1">
    <citation type="submission" date="2016-10" db="EMBL/GenBank/DDBJ databases">
        <authorList>
            <person name="de Groot N.N."/>
        </authorList>
    </citation>
    <scope>NUCLEOTIDE SEQUENCE [LARGE SCALE GENOMIC DNA]</scope>
    <source>
        <strain evidence="1 2">ATCC 29281</strain>
    </source>
</reference>
<gene>
    <name evidence="1" type="ORF">SAMN02982996_00004</name>
</gene>
<organism evidence="1 2">
    <name type="scientific">Lonsdalea quercina</name>
    <dbReference type="NCBI Taxonomy" id="71657"/>
    <lineage>
        <taxon>Bacteria</taxon>
        <taxon>Pseudomonadati</taxon>
        <taxon>Pseudomonadota</taxon>
        <taxon>Gammaproteobacteria</taxon>
        <taxon>Enterobacterales</taxon>
        <taxon>Pectobacteriaceae</taxon>
        <taxon>Lonsdalea</taxon>
    </lineage>
</organism>
<accession>A0A1H3VH26</accession>
<dbReference type="AlphaFoldDB" id="A0A1H3VH26"/>
<keyword evidence="2" id="KW-1185">Reference proteome</keyword>
<protein>
    <submittedName>
        <fullName evidence="1">Uncharacterized protein</fullName>
    </submittedName>
</protein>
<evidence type="ECO:0000313" key="2">
    <source>
        <dbReference type="Proteomes" id="UP000187280"/>
    </source>
</evidence>
<dbReference type="EMBL" id="FNQS01000001">
    <property type="protein sequence ID" value="SDZ74040.1"/>
    <property type="molecule type" value="Genomic_DNA"/>
</dbReference>
<proteinExistence type="predicted"/>